<dbReference type="Gene3D" id="3.40.640.10">
    <property type="entry name" value="Type I PLP-dependent aspartate aminotransferase-like (Major domain)"/>
    <property type="match status" value="1"/>
</dbReference>
<dbReference type="GO" id="GO:0008265">
    <property type="term" value="F:molybdenum cofactor sulfurtransferase activity"/>
    <property type="evidence" value="ECO:0007669"/>
    <property type="project" value="TreeGrafter"/>
</dbReference>
<dbReference type="EMBL" id="QVQW01000022">
    <property type="protein sequence ID" value="RKU45217.1"/>
    <property type="molecule type" value="Genomic_DNA"/>
</dbReference>
<dbReference type="Proteomes" id="UP000275385">
    <property type="component" value="Unassembled WGS sequence"/>
</dbReference>
<dbReference type="AlphaFoldDB" id="A0A420YBM6"/>
<feature type="domain" description="Aminotransferase class V" evidence="1">
    <location>
        <begin position="36"/>
        <end position="456"/>
    </location>
</feature>
<dbReference type="InterPro" id="IPR000192">
    <property type="entry name" value="Aminotrans_V_dom"/>
</dbReference>
<dbReference type="OrthoDB" id="10264306at2759"/>
<dbReference type="PANTHER" id="PTHR14237">
    <property type="entry name" value="MOLYBDOPTERIN COFACTOR SULFURASE MOSC"/>
    <property type="match status" value="1"/>
</dbReference>
<dbReference type="InterPro" id="IPR015424">
    <property type="entry name" value="PyrdxlP-dep_Trfase"/>
</dbReference>
<dbReference type="GO" id="GO:0043545">
    <property type="term" value="P:molybdopterin cofactor metabolic process"/>
    <property type="evidence" value="ECO:0007669"/>
    <property type="project" value="TreeGrafter"/>
</dbReference>
<dbReference type="STRING" id="177199.A0A420YBM6"/>
<comment type="caution">
    <text evidence="2">The sequence shown here is derived from an EMBL/GenBank/DDBJ whole genome shotgun (WGS) entry which is preliminary data.</text>
</comment>
<evidence type="ECO:0000259" key="1">
    <source>
        <dbReference type="Pfam" id="PF00266"/>
    </source>
</evidence>
<evidence type="ECO:0000313" key="2">
    <source>
        <dbReference type="EMBL" id="RKU45217.1"/>
    </source>
</evidence>
<evidence type="ECO:0000313" key="3">
    <source>
        <dbReference type="Proteomes" id="UP000275385"/>
    </source>
</evidence>
<sequence>MVVPNVNRMEEYQPTGYNPAVEEMRWEQYPMLDGTIYLDHAGTTPYPKSLMDGFAQEMTANLFGNPHSASASSQLSTSRIEDTRLRVLQWFNADPAEFDVVFVANATAGAKLVVEALRAVSGGFDYAYHEASHTSLVGVREEARSSICFGDADVDHVLERPRSGSCTLVAYPGQSNMDGRRLPLFWSAKFRENWSATSGKMYTLLDAAALASTSPLDLSDSESAPDFVVVSFYKIFGFPDLGGLIVRRQAYEIFDQRRYFGGGTVDMVVCLKEAWHASKGQFLHDRLEDGTLPVHNIIALDLAMKIHTTLFGGMARVSAHTSYLARRLREGLASLRHANGTPVCMIYSKTRDDIPDKSLQAGPIVAFNIRSQHAAWVSLTEFEKLATAKLFHIRTGGVCNPGGIASALGLEPWDMKRNFSSGLRCGAENDVMGGRPTGVIRASLGAMSTMEDVDKFIAFVEEFYCDSTPVNIPPSLVTQSAKSVSDLYVDSIIVYPIKSCGGYKSIVARDKH</sequence>
<dbReference type="Gene3D" id="3.90.1150.10">
    <property type="entry name" value="Aspartate Aminotransferase, domain 1"/>
    <property type="match status" value="1"/>
</dbReference>
<keyword evidence="3" id="KW-1185">Reference proteome</keyword>
<dbReference type="PANTHER" id="PTHR14237:SF80">
    <property type="entry name" value="MOLYBDENUM COFACTOR SULFURASE"/>
    <property type="match status" value="1"/>
</dbReference>
<proteinExistence type="predicted"/>
<name>A0A420YBM6_9PEZI</name>
<reference evidence="2 3" key="1">
    <citation type="submission" date="2018-08" db="EMBL/GenBank/DDBJ databases">
        <title>Draft genome of the lignicolous fungus Coniochaeta pulveracea.</title>
        <authorList>
            <person name="Borstlap C.J."/>
            <person name="De Witt R.N."/>
            <person name="Botha A."/>
            <person name="Volschenk H."/>
        </authorList>
    </citation>
    <scope>NUCLEOTIDE SEQUENCE [LARGE SCALE GENOMIC DNA]</scope>
    <source>
        <strain evidence="2 3">CAB683</strain>
    </source>
</reference>
<dbReference type="InterPro" id="IPR015422">
    <property type="entry name" value="PyrdxlP-dep_Trfase_small"/>
</dbReference>
<protein>
    <submittedName>
        <fullName evidence="2">Molybdenum cofactor sulfurase</fullName>
    </submittedName>
</protein>
<accession>A0A420YBM6</accession>
<organism evidence="2 3">
    <name type="scientific">Coniochaeta pulveracea</name>
    <dbReference type="NCBI Taxonomy" id="177199"/>
    <lineage>
        <taxon>Eukaryota</taxon>
        <taxon>Fungi</taxon>
        <taxon>Dikarya</taxon>
        <taxon>Ascomycota</taxon>
        <taxon>Pezizomycotina</taxon>
        <taxon>Sordariomycetes</taxon>
        <taxon>Sordariomycetidae</taxon>
        <taxon>Coniochaetales</taxon>
        <taxon>Coniochaetaceae</taxon>
        <taxon>Coniochaeta</taxon>
    </lineage>
</organism>
<dbReference type="InterPro" id="IPR015421">
    <property type="entry name" value="PyrdxlP-dep_Trfase_major"/>
</dbReference>
<dbReference type="SUPFAM" id="SSF53383">
    <property type="entry name" value="PLP-dependent transferases"/>
    <property type="match status" value="1"/>
</dbReference>
<dbReference type="Pfam" id="PF00266">
    <property type="entry name" value="Aminotran_5"/>
    <property type="match status" value="1"/>
</dbReference>
<gene>
    <name evidence="2" type="primary">NIT13</name>
    <name evidence="2" type="ORF">DL546_000506</name>
</gene>